<keyword evidence="1" id="KW-0732">Signal</keyword>
<dbReference type="InterPro" id="IPR046524">
    <property type="entry name" value="DUF6701"/>
</dbReference>
<reference evidence="4" key="1">
    <citation type="journal article" date="2019" name="Int. J. Syst. Evol. Microbiol.">
        <title>The Global Catalogue of Microorganisms (GCM) 10K type strain sequencing project: providing services to taxonomists for standard genome sequencing and annotation.</title>
        <authorList>
            <consortium name="The Broad Institute Genomics Platform"/>
            <consortium name="The Broad Institute Genome Sequencing Center for Infectious Disease"/>
            <person name="Wu L."/>
            <person name="Ma J."/>
        </authorList>
    </citation>
    <scope>NUCLEOTIDE SEQUENCE [LARGE SCALE GENOMIC DNA]</scope>
    <source>
        <strain evidence="4">CCUG 60525</strain>
    </source>
</reference>
<comment type="caution">
    <text evidence="3">The sequence shown here is derived from an EMBL/GenBank/DDBJ whole genome shotgun (WGS) entry which is preliminary data.</text>
</comment>
<proteinExistence type="predicted"/>
<dbReference type="Pfam" id="PF20419">
    <property type="entry name" value="DUF6701"/>
    <property type="match status" value="1"/>
</dbReference>
<feature type="signal peptide" evidence="1">
    <location>
        <begin position="1"/>
        <end position="21"/>
    </location>
</feature>
<evidence type="ECO:0000313" key="4">
    <source>
        <dbReference type="Proteomes" id="UP001597048"/>
    </source>
</evidence>
<feature type="chain" id="PRO_5046754290" evidence="1">
    <location>
        <begin position="22"/>
        <end position="1022"/>
    </location>
</feature>
<keyword evidence="4" id="KW-1185">Reference proteome</keyword>
<protein>
    <submittedName>
        <fullName evidence="3">DUF6701 domain-containing protein</fullName>
    </submittedName>
</protein>
<accession>A0ABW3KCX1</accession>
<evidence type="ECO:0000256" key="1">
    <source>
        <dbReference type="SAM" id="SignalP"/>
    </source>
</evidence>
<dbReference type="EMBL" id="JBHTJS010000002">
    <property type="protein sequence ID" value="MFD1006662.1"/>
    <property type="molecule type" value="Genomic_DNA"/>
</dbReference>
<dbReference type="Proteomes" id="UP001597048">
    <property type="component" value="Unassembled WGS sequence"/>
</dbReference>
<dbReference type="RefSeq" id="WP_379556589.1">
    <property type="nucleotide sequence ID" value="NZ_JBHTJS010000002.1"/>
</dbReference>
<organism evidence="3 4">
    <name type="scientific">Oceanisphaera ostreae</name>
    <dbReference type="NCBI Taxonomy" id="914151"/>
    <lineage>
        <taxon>Bacteria</taxon>
        <taxon>Pseudomonadati</taxon>
        <taxon>Pseudomonadota</taxon>
        <taxon>Gammaproteobacteria</taxon>
        <taxon>Aeromonadales</taxon>
        <taxon>Aeromonadaceae</taxon>
        <taxon>Oceanisphaera</taxon>
    </lineage>
</organism>
<evidence type="ECO:0000313" key="3">
    <source>
        <dbReference type="EMBL" id="MFD1006662.1"/>
    </source>
</evidence>
<name>A0ABW3KCX1_9GAMM</name>
<sequence>MNIKNLVLAITLFSIFSAAQATESDPKITTTIAELFPFAAQSNDEQGEIDMDDDSYINGTNNRALDFKFQDDLDGACDGKKCTLSNEIGLAALLPTYKPDLVEFPSEFKENKSSRELQCTKSNQSKSDSDNDFKKIKLDEKNCEITLTSTSDSFHIKELKVEGGGTLTLPAGDYWIEDLDIDGGQLNIDGDANFYIYDEVNIKNAGEITGLNIYAPNKDIRIEKTKFTGGLFTNKKLEVKGSKSDVSGRISADKLVLKGKLNLAVGNYHFHEIELKKKSNLETVGPVTLYIESELDLKEKAELGSEDQPVTIFVYGQENLYVNRDDDDDDDDDKDDGEVDLDKGAKIYGFVYVEGELDLDESAGIYGAVNVIHLDMDKKSFIDNGTQAGFDVDHYELHFNSCNAQLVVKACGDAICSPKNLYRNKATVHVKNQGEPYKNLYKFKDFEGLHSTNITEKAEQLEYQFELGYHSSGKGNLDPQPKNDLVCYVDGVRTCFVERRYNGSNDGELTLRVDTAYASGMAPISLTGGCLIDNEEVEVEFGFDGNESGKNKSLTIMRPGYLAVDVSLEEKKSLTLPLNGASIRYPVADLLTLSIKKKLPDETYGDKLTDKVAFVPKSWQVQNPVNCGDEDGFEYIRDAETCTVLAAVGDDVNFGISALDINNKPLSLDWLKEKFDTDSLIQAVTKHPHKNMAGNITLFKLNDEDDTKSQHTVKPDIVGAVEIITNSWEADYIPDGDAKMPTSGESKYIGRAVPVSLRIKKAESGDITGNVVYAAHPAPITFNTTPSFTVQGLDTQGKVLPSYSGEFSSGLDTNSQVQLATKLSNSELSLIYSEPETGKHLLKVDTADLAFIKDEPFAETDLSLPLILTIYTHDSMSGVTGNTTLAAEEDKLRFGFLSLDGLELPVGQAGEMKTHLNYYLKYDSKEINTVNEDSDFPYELTASNKPVLESSLSPSPQLRVTAKELEVPAYEQPWKGTVKIKVPHWLKPDTSSDWIVPATLTITSDARKRGNDRVFNRREVVR</sequence>
<gene>
    <name evidence="3" type="ORF">ACFQ1C_00565</name>
</gene>
<feature type="domain" description="DUF6701" evidence="2">
    <location>
        <begin position="637"/>
        <end position="919"/>
    </location>
</feature>
<evidence type="ECO:0000259" key="2">
    <source>
        <dbReference type="Pfam" id="PF20419"/>
    </source>
</evidence>